<keyword evidence="2" id="KW-1185">Reference proteome</keyword>
<dbReference type="Pfam" id="PF06516">
    <property type="entry name" value="NUP"/>
    <property type="match status" value="1"/>
</dbReference>
<proteinExistence type="predicted"/>
<evidence type="ECO:0008006" key="3">
    <source>
        <dbReference type="Google" id="ProtNLM"/>
    </source>
</evidence>
<name>A0AAV9XF97_9PEZI</name>
<sequence length="371" mass="41044">MSLRLRSHPRCSFLQCLTKKRPIGWQRTVISSLNIPSFCRAYPEDTIRSTIQPMGIFVCSLSALHVNSPLAKIIQTPANLDFQVINAALSTYALTSSPMFDLRKTYFILSGISGVNPKRATIGSVSFAKFAIQMDTQLEWDSREIPSSWITGYAPLEGTAPDSFPGLLHGSEVYELNEKLQQLAISFAKTAKLHDTPAAEELRVPYRNSLNGVYKAALTKPMVLEGDVASSNVFFHGRYICEGVEKLFKIYTSGQADYVMTANEDTAILTALLRAAIQEKVDFGRVILTRAGCNFDREAVDDPPTLPFEMDRGGVAPATRNLYLTGVKIAFGIVKEWEKHFDGGIETKNYVGDVFGSLGREPDFIPKKPSL</sequence>
<dbReference type="InterPro" id="IPR009486">
    <property type="entry name" value="Pur_nuclsid_perm"/>
</dbReference>
<protein>
    <recommendedName>
        <fullName evidence="3">Purine nucleoside permease</fullName>
    </recommendedName>
</protein>
<comment type="caution">
    <text evidence="1">The sequence shown here is derived from an EMBL/GenBank/DDBJ whole genome shotgun (WGS) entry which is preliminary data.</text>
</comment>
<dbReference type="AlphaFoldDB" id="A0AAV9XF97"/>
<reference evidence="1 2" key="1">
    <citation type="submission" date="2019-10" db="EMBL/GenBank/DDBJ databases">
        <authorList>
            <person name="Palmer J.M."/>
        </authorList>
    </citation>
    <scope>NUCLEOTIDE SEQUENCE [LARGE SCALE GENOMIC DNA]</scope>
    <source>
        <strain evidence="1 2">TWF694</strain>
    </source>
</reference>
<accession>A0AAV9XF97</accession>
<evidence type="ECO:0000313" key="2">
    <source>
        <dbReference type="Proteomes" id="UP001365542"/>
    </source>
</evidence>
<organism evidence="1 2">
    <name type="scientific">Orbilia ellipsospora</name>
    <dbReference type="NCBI Taxonomy" id="2528407"/>
    <lineage>
        <taxon>Eukaryota</taxon>
        <taxon>Fungi</taxon>
        <taxon>Dikarya</taxon>
        <taxon>Ascomycota</taxon>
        <taxon>Pezizomycotina</taxon>
        <taxon>Orbiliomycetes</taxon>
        <taxon>Orbiliales</taxon>
        <taxon>Orbiliaceae</taxon>
        <taxon>Orbilia</taxon>
    </lineage>
</organism>
<dbReference type="PANTHER" id="PTHR38643:SF1">
    <property type="entry name" value="PURINE NUCLEOSIDE PERMEASE C285.05-RELATED"/>
    <property type="match status" value="1"/>
</dbReference>
<dbReference type="PANTHER" id="PTHR38643">
    <property type="entry name" value="PURINE NUCLEOSIDE PERMEASE C285.05-RELATED"/>
    <property type="match status" value="1"/>
</dbReference>
<evidence type="ECO:0000313" key="1">
    <source>
        <dbReference type="EMBL" id="KAK6540583.1"/>
    </source>
</evidence>
<dbReference type="GO" id="GO:0005783">
    <property type="term" value="C:endoplasmic reticulum"/>
    <property type="evidence" value="ECO:0007669"/>
    <property type="project" value="TreeGrafter"/>
</dbReference>
<gene>
    <name evidence="1" type="ORF">TWF694_009372</name>
</gene>
<dbReference type="EMBL" id="JAVHJO010000005">
    <property type="protein sequence ID" value="KAK6540583.1"/>
    <property type="molecule type" value="Genomic_DNA"/>
</dbReference>
<dbReference type="Proteomes" id="UP001365542">
    <property type="component" value="Unassembled WGS sequence"/>
</dbReference>
<dbReference type="GO" id="GO:0055085">
    <property type="term" value="P:transmembrane transport"/>
    <property type="evidence" value="ECO:0007669"/>
    <property type="project" value="InterPro"/>
</dbReference>